<organism evidence="1 2">
    <name type="scientific">Desulfofervidus auxilii</name>
    <dbReference type="NCBI Taxonomy" id="1621989"/>
    <lineage>
        <taxon>Bacteria</taxon>
        <taxon>Pseudomonadati</taxon>
        <taxon>Thermodesulfobacteriota</taxon>
        <taxon>Candidatus Desulfofervidia</taxon>
        <taxon>Candidatus Desulfofervidales</taxon>
        <taxon>Candidatus Desulfofervidaceae</taxon>
        <taxon>Candidatus Desulfofervidus</taxon>
    </lineage>
</organism>
<dbReference type="PANTHER" id="PTHR37029:SF1">
    <property type="entry name" value="SSR1768 PROTEIN"/>
    <property type="match status" value="1"/>
</dbReference>
<keyword evidence="2" id="KW-1185">Reference proteome</keyword>
<evidence type="ECO:0000313" key="1">
    <source>
        <dbReference type="EMBL" id="AMM42023.1"/>
    </source>
</evidence>
<proteinExistence type="predicted"/>
<dbReference type="InterPro" id="IPR019270">
    <property type="entry name" value="DUF2283"/>
</dbReference>
<name>A0A7U4QME0_DESA2</name>
<reference evidence="1 2" key="1">
    <citation type="submission" date="2015-10" db="EMBL/GenBank/DDBJ databases">
        <title>Candidatus Desulfofervidus auxilii, a hydrogenotrophic sulfate-reducing bacterium involved in the thermophilic anaerobic oxidation of methane.</title>
        <authorList>
            <person name="Krukenberg V."/>
            <person name="Richter M."/>
            <person name="Wegener G."/>
        </authorList>
    </citation>
    <scope>NUCLEOTIDE SEQUENCE [LARGE SCALE GENOMIC DNA]</scope>
    <source>
        <strain evidence="1 2">HS1</strain>
    </source>
</reference>
<dbReference type="Proteomes" id="UP000070560">
    <property type="component" value="Chromosome"/>
</dbReference>
<dbReference type="OrthoDB" id="9799670at2"/>
<dbReference type="EMBL" id="CP013015">
    <property type="protein sequence ID" value="AMM42023.1"/>
    <property type="molecule type" value="Genomic_DNA"/>
</dbReference>
<sequence length="72" mass="8047">MKLKYYPDTDSLYIDLSEKPSVSSQEISEGVVIDFDKKGNVVGIDIDNASKKIALKALTIVKLPFEIKEMQV</sequence>
<accession>A0A7U4QME0</accession>
<evidence type="ECO:0008006" key="3">
    <source>
        <dbReference type="Google" id="ProtNLM"/>
    </source>
</evidence>
<dbReference type="Pfam" id="PF10049">
    <property type="entry name" value="DUF2283"/>
    <property type="match status" value="1"/>
</dbReference>
<dbReference type="PANTHER" id="PTHR37029">
    <property type="entry name" value="SSR1768 PROTEIN"/>
    <property type="match status" value="1"/>
</dbReference>
<gene>
    <name evidence="1" type="ORF">HS1_002237</name>
</gene>
<dbReference type="AlphaFoldDB" id="A0A7U4QME0"/>
<evidence type="ECO:0000313" key="2">
    <source>
        <dbReference type="Proteomes" id="UP000070560"/>
    </source>
</evidence>
<dbReference type="RefSeq" id="WP_066065483.1">
    <property type="nucleotide sequence ID" value="NZ_CP013015.1"/>
</dbReference>
<dbReference type="KEGG" id="daw:HS1_002237"/>
<protein>
    <recommendedName>
        <fullName evidence="3">DUF2283 domain-containing protein</fullName>
    </recommendedName>
</protein>